<dbReference type="Gramene" id="AET5Gv20414200.3">
    <property type="protein sequence ID" value="AET5Gv20414200.3"/>
    <property type="gene ID" value="AET5Gv20414200"/>
</dbReference>
<sequence length="127" mass="13979">MPCLLLHAQCVASSCIELTSVQTFVSLTVHILRLLAAPFTFLSGHVVVTLSVQIYLISDDDVAGFENADRGCCGTGMFEAGYFCSLSTSLLCTNPDKYVFFDAIHPTERMYNMLADKVMNTTLHVFL</sequence>
<evidence type="ECO:0008006" key="3">
    <source>
        <dbReference type="Google" id="ProtNLM"/>
    </source>
</evidence>
<reference evidence="2" key="2">
    <citation type="journal article" date="2017" name="Nat. Plants">
        <title>The Aegilops tauschii genome reveals multiple impacts of transposons.</title>
        <authorList>
            <person name="Zhao G."/>
            <person name="Zou C."/>
            <person name="Li K."/>
            <person name="Wang K."/>
            <person name="Li T."/>
            <person name="Gao L."/>
            <person name="Zhang X."/>
            <person name="Wang H."/>
            <person name="Yang Z."/>
            <person name="Liu X."/>
            <person name="Jiang W."/>
            <person name="Mao L."/>
            <person name="Kong X."/>
            <person name="Jiao Y."/>
            <person name="Jia J."/>
        </authorList>
    </citation>
    <scope>NUCLEOTIDE SEQUENCE [LARGE SCALE GENOMIC DNA]</scope>
    <source>
        <strain evidence="2">cv. AL8/78</strain>
    </source>
</reference>
<reference evidence="1" key="5">
    <citation type="journal article" date="2021" name="G3 (Bethesda)">
        <title>Aegilops tauschii genome assembly Aet v5.0 features greater sequence contiguity and improved annotation.</title>
        <authorList>
            <person name="Wang L."/>
            <person name="Zhu T."/>
            <person name="Rodriguez J.C."/>
            <person name="Deal K.R."/>
            <person name="Dubcovsky J."/>
            <person name="McGuire P.E."/>
            <person name="Lux T."/>
            <person name="Spannagl M."/>
            <person name="Mayer K.F.X."/>
            <person name="Baldrich P."/>
            <person name="Meyers B.C."/>
            <person name="Huo N."/>
            <person name="Gu Y.Q."/>
            <person name="Zhou H."/>
            <person name="Devos K.M."/>
            <person name="Bennetzen J.L."/>
            <person name="Unver T."/>
            <person name="Budak H."/>
            <person name="Gulick P.J."/>
            <person name="Galiba G."/>
            <person name="Kalapos B."/>
            <person name="Nelson D.R."/>
            <person name="Li P."/>
            <person name="You F.M."/>
            <person name="Luo M.C."/>
            <person name="Dvorak J."/>
        </authorList>
    </citation>
    <scope>NUCLEOTIDE SEQUENCE [LARGE SCALE GENOMIC DNA]</scope>
    <source>
        <strain evidence="1">cv. AL8/78</strain>
    </source>
</reference>
<proteinExistence type="predicted"/>
<accession>A0A453KHE3</accession>
<reference evidence="2" key="1">
    <citation type="journal article" date="2014" name="Science">
        <title>Ancient hybridizations among the ancestral genomes of bread wheat.</title>
        <authorList>
            <consortium name="International Wheat Genome Sequencing Consortium,"/>
            <person name="Marcussen T."/>
            <person name="Sandve S.R."/>
            <person name="Heier L."/>
            <person name="Spannagl M."/>
            <person name="Pfeifer M."/>
            <person name="Jakobsen K.S."/>
            <person name="Wulff B.B."/>
            <person name="Steuernagel B."/>
            <person name="Mayer K.F."/>
            <person name="Olsen O.A."/>
        </authorList>
    </citation>
    <scope>NUCLEOTIDE SEQUENCE [LARGE SCALE GENOMIC DNA]</scope>
    <source>
        <strain evidence="2">cv. AL8/78</strain>
    </source>
</reference>
<keyword evidence="2" id="KW-1185">Reference proteome</keyword>
<dbReference type="InterPro" id="IPR036514">
    <property type="entry name" value="SGNH_hydro_sf"/>
</dbReference>
<protein>
    <recommendedName>
        <fullName evidence="3">GDSL esterase/lipase</fullName>
    </recommendedName>
</protein>
<evidence type="ECO:0000313" key="1">
    <source>
        <dbReference type="EnsemblPlants" id="AET5Gv20414200.3"/>
    </source>
</evidence>
<dbReference type="PANTHER" id="PTHR45642:SF12">
    <property type="entry name" value="OS09G0132900 PROTEIN"/>
    <property type="match status" value="1"/>
</dbReference>
<dbReference type="InterPro" id="IPR050592">
    <property type="entry name" value="GDSL_lipolytic_enzyme"/>
</dbReference>
<reference evidence="1" key="3">
    <citation type="journal article" date="2017" name="Nature">
        <title>Genome sequence of the progenitor of the wheat D genome Aegilops tauschii.</title>
        <authorList>
            <person name="Luo M.C."/>
            <person name="Gu Y.Q."/>
            <person name="Puiu D."/>
            <person name="Wang H."/>
            <person name="Twardziok S.O."/>
            <person name="Deal K.R."/>
            <person name="Huo N."/>
            <person name="Zhu T."/>
            <person name="Wang L."/>
            <person name="Wang Y."/>
            <person name="McGuire P.E."/>
            <person name="Liu S."/>
            <person name="Long H."/>
            <person name="Ramasamy R.K."/>
            <person name="Rodriguez J.C."/>
            <person name="Van S.L."/>
            <person name="Yuan L."/>
            <person name="Wang Z."/>
            <person name="Xia Z."/>
            <person name="Xiao L."/>
            <person name="Anderson O.D."/>
            <person name="Ouyang S."/>
            <person name="Liang Y."/>
            <person name="Zimin A.V."/>
            <person name="Pertea G."/>
            <person name="Qi P."/>
            <person name="Bennetzen J.L."/>
            <person name="Dai X."/>
            <person name="Dawson M.W."/>
            <person name="Muller H.G."/>
            <person name="Kugler K."/>
            <person name="Rivarola-Duarte L."/>
            <person name="Spannagl M."/>
            <person name="Mayer K.F.X."/>
            <person name="Lu F.H."/>
            <person name="Bevan M.W."/>
            <person name="Leroy P."/>
            <person name="Li P."/>
            <person name="You F.M."/>
            <person name="Sun Q."/>
            <person name="Liu Z."/>
            <person name="Lyons E."/>
            <person name="Wicker T."/>
            <person name="Salzberg S.L."/>
            <person name="Devos K.M."/>
            <person name="Dvorak J."/>
        </authorList>
    </citation>
    <scope>NUCLEOTIDE SEQUENCE [LARGE SCALE GENOMIC DNA]</scope>
    <source>
        <strain evidence="1">cv. AL8/78</strain>
    </source>
</reference>
<reference evidence="1" key="4">
    <citation type="submission" date="2019-03" db="UniProtKB">
        <authorList>
            <consortium name="EnsemblPlants"/>
        </authorList>
    </citation>
    <scope>IDENTIFICATION</scope>
</reference>
<dbReference type="Gene3D" id="3.40.50.1110">
    <property type="entry name" value="SGNH hydrolase"/>
    <property type="match status" value="1"/>
</dbReference>
<dbReference type="AlphaFoldDB" id="A0A453KHE3"/>
<name>A0A453KHE3_AEGTS</name>
<organism evidence="1 2">
    <name type="scientific">Aegilops tauschii subsp. strangulata</name>
    <name type="common">Goatgrass</name>
    <dbReference type="NCBI Taxonomy" id="200361"/>
    <lineage>
        <taxon>Eukaryota</taxon>
        <taxon>Viridiplantae</taxon>
        <taxon>Streptophyta</taxon>
        <taxon>Embryophyta</taxon>
        <taxon>Tracheophyta</taxon>
        <taxon>Spermatophyta</taxon>
        <taxon>Magnoliopsida</taxon>
        <taxon>Liliopsida</taxon>
        <taxon>Poales</taxon>
        <taxon>Poaceae</taxon>
        <taxon>BOP clade</taxon>
        <taxon>Pooideae</taxon>
        <taxon>Triticodae</taxon>
        <taxon>Triticeae</taxon>
        <taxon>Triticinae</taxon>
        <taxon>Aegilops</taxon>
    </lineage>
</organism>
<evidence type="ECO:0000313" key="2">
    <source>
        <dbReference type="Proteomes" id="UP000015105"/>
    </source>
</evidence>
<dbReference type="PANTHER" id="PTHR45642">
    <property type="entry name" value="GDSL ESTERASE/LIPASE EXL3"/>
    <property type="match status" value="1"/>
</dbReference>
<dbReference type="Proteomes" id="UP000015105">
    <property type="component" value="Chromosome 5D"/>
</dbReference>
<dbReference type="EnsemblPlants" id="AET5Gv20414200.3">
    <property type="protein sequence ID" value="AET5Gv20414200.3"/>
    <property type="gene ID" value="AET5Gv20414200"/>
</dbReference>